<accession>A0ABS0J1R6</accession>
<dbReference type="EMBL" id="VRYY01000110">
    <property type="protein sequence ID" value="MBG3876375.1"/>
    <property type="molecule type" value="Genomic_DNA"/>
</dbReference>
<dbReference type="PANTHER" id="PTHR34824">
    <property type="entry name" value="HEAT-INDUCIBLE TRANSCRIPTION REPRESSOR HRCA"/>
    <property type="match status" value="1"/>
</dbReference>
<dbReference type="InterPro" id="IPR021153">
    <property type="entry name" value="HrcA_C"/>
</dbReference>
<dbReference type="InterPro" id="IPR029016">
    <property type="entry name" value="GAF-like_dom_sf"/>
</dbReference>
<protein>
    <recommendedName>
        <fullName evidence="5">Heat-inducible transcription repressor HrcA</fullName>
    </recommendedName>
</protein>
<evidence type="ECO:0000256" key="3">
    <source>
        <dbReference type="ARBA" id="ARBA00023016"/>
    </source>
</evidence>
<evidence type="ECO:0000256" key="1">
    <source>
        <dbReference type="ARBA" id="ARBA00022491"/>
    </source>
</evidence>
<gene>
    <name evidence="5 7" type="primary">hrcA</name>
    <name evidence="7" type="ORF">FVW20_04875</name>
</gene>
<dbReference type="PIRSF" id="PIRSF005485">
    <property type="entry name" value="HrcA"/>
    <property type="match status" value="1"/>
</dbReference>
<feature type="domain" description="Heat-inducible transcription repressor HrcA C-terminal" evidence="6">
    <location>
        <begin position="108"/>
        <end position="329"/>
    </location>
</feature>
<dbReference type="HAMAP" id="MF_00081">
    <property type="entry name" value="HrcA"/>
    <property type="match status" value="1"/>
</dbReference>
<keyword evidence="8" id="KW-1185">Reference proteome</keyword>
<dbReference type="Pfam" id="PF01628">
    <property type="entry name" value="HrcA"/>
    <property type="match status" value="1"/>
</dbReference>
<keyword evidence="3 5" id="KW-0346">Stress response</keyword>
<organism evidence="7 8">
    <name type="scientific">Nitratidesulfovibrio oxamicus</name>
    <dbReference type="NCBI Taxonomy" id="32016"/>
    <lineage>
        <taxon>Bacteria</taxon>
        <taxon>Pseudomonadati</taxon>
        <taxon>Thermodesulfobacteriota</taxon>
        <taxon>Desulfovibrionia</taxon>
        <taxon>Desulfovibrionales</taxon>
        <taxon>Desulfovibrionaceae</taxon>
        <taxon>Nitratidesulfovibrio</taxon>
    </lineage>
</organism>
<keyword evidence="2 5" id="KW-0805">Transcription regulation</keyword>
<evidence type="ECO:0000256" key="2">
    <source>
        <dbReference type="ARBA" id="ARBA00023015"/>
    </source>
</evidence>
<evidence type="ECO:0000313" key="7">
    <source>
        <dbReference type="EMBL" id="MBG3876375.1"/>
    </source>
</evidence>
<name>A0ABS0J1R6_9BACT</name>
<dbReference type="InterPro" id="IPR023120">
    <property type="entry name" value="WHTH_transcript_rep_HrcA_IDD"/>
</dbReference>
<dbReference type="Gene3D" id="3.30.390.60">
    <property type="entry name" value="Heat-inducible transcription repressor hrca homolog, domain 3"/>
    <property type="match status" value="1"/>
</dbReference>
<dbReference type="InterPro" id="IPR036388">
    <property type="entry name" value="WH-like_DNA-bd_sf"/>
</dbReference>
<proteinExistence type="inferred from homology"/>
<sequence length="355" mass="39034">MPSLGQRETQVLATIIESYIASASPVGSRAVAEHSGLHLSPASMRATMSDLTELGYLEQPHTSAGRVPTARAFRLYVDSLLRPLPLRSAERDAIADELSRQELEISGILRRAANLLSGHARQLGMVVAPSEDEARWRSIEFAPAAEGLVLAVLMLEGGLVRTRTVRVDERYGQDELVRFGNYLNEHFRGLSLSEARDRIGHELARAGSRLEEMCVRALALSRRAVEHVGDDRELIVNGTLNMLDHAEFTDVGRMRDLLAAIEERSRLLELLDRTLSERDVRITFCQDVADGAPDGLRGCSVISAAYGGDTPRGVVSVVGPLRMDYAKIVPVVQCVSRALTELFRERFAAAPCRLP</sequence>
<dbReference type="SUPFAM" id="SSF55781">
    <property type="entry name" value="GAF domain-like"/>
    <property type="match status" value="1"/>
</dbReference>
<dbReference type="PANTHER" id="PTHR34824:SF1">
    <property type="entry name" value="HEAT-INDUCIBLE TRANSCRIPTION REPRESSOR HRCA"/>
    <property type="match status" value="1"/>
</dbReference>
<keyword evidence="1 5" id="KW-0678">Repressor</keyword>
<dbReference type="Gene3D" id="3.30.450.40">
    <property type="match status" value="1"/>
</dbReference>
<dbReference type="NCBIfam" id="TIGR00331">
    <property type="entry name" value="hrcA"/>
    <property type="match status" value="1"/>
</dbReference>
<evidence type="ECO:0000313" key="8">
    <source>
        <dbReference type="Proteomes" id="UP001194469"/>
    </source>
</evidence>
<dbReference type="InterPro" id="IPR002571">
    <property type="entry name" value="HrcA"/>
</dbReference>
<evidence type="ECO:0000259" key="6">
    <source>
        <dbReference type="Pfam" id="PF01628"/>
    </source>
</evidence>
<dbReference type="Proteomes" id="UP001194469">
    <property type="component" value="Unassembled WGS sequence"/>
</dbReference>
<evidence type="ECO:0000256" key="5">
    <source>
        <dbReference type="HAMAP-Rule" id="MF_00081"/>
    </source>
</evidence>
<dbReference type="InterPro" id="IPR036390">
    <property type="entry name" value="WH_DNA-bd_sf"/>
</dbReference>
<comment type="function">
    <text evidence="5">Negative regulator of class I heat shock genes (grpE-dnaK-dnaJ and groELS operons). Prevents heat-shock induction of these operons.</text>
</comment>
<comment type="similarity">
    <text evidence="5">Belongs to the HrcA family.</text>
</comment>
<dbReference type="RefSeq" id="WP_196608535.1">
    <property type="nucleotide sequence ID" value="NZ_VRYY01000110.1"/>
</dbReference>
<reference evidence="7 8" key="1">
    <citation type="submission" date="2019-08" db="EMBL/GenBank/DDBJ databases">
        <authorList>
            <person name="Luo N."/>
        </authorList>
    </citation>
    <scope>NUCLEOTIDE SEQUENCE [LARGE SCALE GENOMIC DNA]</scope>
    <source>
        <strain evidence="7 8">NCIMB 9442</strain>
    </source>
</reference>
<dbReference type="Gene3D" id="1.10.10.10">
    <property type="entry name" value="Winged helix-like DNA-binding domain superfamily/Winged helix DNA-binding domain"/>
    <property type="match status" value="1"/>
</dbReference>
<evidence type="ECO:0000256" key="4">
    <source>
        <dbReference type="ARBA" id="ARBA00023163"/>
    </source>
</evidence>
<comment type="caution">
    <text evidence="7">The sequence shown here is derived from an EMBL/GenBank/DDBJ whole genome shotgun (WGS) entry which is preliminary data.</text>
</comment>
<keyword evidence="4 5" id="KW-0804">Transcription</keyword>
<dbReference type="SUPFAM" id="SSF46785">
    <property type="entry name" value="Winged helix' DNA-binding domain"/>
    <property type="match status" value="1"/>
</dbReference>